<sequence length="373" mass="40194">MKKTKTASGVRLKLALGLLVALNWSCDSEKNEPSPVVPFGTSGVLVLNSGNFSDNNGTITYYPSTGSPFSYDFFNRVNQRSLTGSVQGYTESDGKGIILVDNTTGGQDKVEIVDANTFKSLATLKSPDIENPRSAVRVGANKVYVSCWDVSGDFSNGTFYKDPGYVAVVDLTTNKVTKKIPAVKGVETLLLVGTEVFAGSSGDATRLTVIDTATDQVKTGIEVGANPNPVAFDANGKLWVLSGHELVRINPQSKTVENRLTIGTDKSRSLSHFVLSADKQSIYFISSFYDAADNYREKGELHRFALTDTSIPATTPFISKLFSGLAVDPQSGILYGGFTPSYKQAGYVFRYQPNGTLIDSVKAEIAPTGFFFK</sequence>
<dbReference type="Gene3D" id="2.130.10.10">
    <property type="entry name" value="YVTN repeat-like/Quinoprotein amine dehydrogenase"/>
    <property type="match status" value="1"/>
</dbReference>
<dbReference type="RefSeq" id="WP_379840976.1">
    <property type="nucleotide sequence ID" value="NZ_JBHSMA010000001.1"/>
</dbReference>
<dbReference type="Proteomes" id="UP001596106">
    <property type="component" value="Unassembled WGS sequence"/>
</dbReference>
<comment type="caution">
    <text evidence="1">The sequence shown here is derived from an EMBL/GenBank/DDBJ whole genome shotgun (WGS) entry which is preliminary data.</text>
</comment>
<dbReference type="InterPro" id="IPR011044">
    <property type="entry name" value="Quino_amine_DH_bsu"/>
</dbReference>
<evidence type="ECO:0000313" key="1">
    <source>
        <dbReference type="EMBL" id="MFC5408269.1"/>
    </source>
</evidence>
<dbReference type="PANTHER" id="PTHR47197">
    <property type="entry name" value="PROTEIN NIRF"/>
    <property type="match status" value="1"/>
</dbReference>
<reference evidence="2" key="1">
    <citation type="journal article" date="2019" name="Int. J. Syst. Evol. Microbiol.">
        <title>The Global Catalogue of Microorganisms (GCM) 10K type strain sequencing project: providing services to taxonomists for standard genome sequencing and annotation.</title>
        <authorList>
            <consortium name="The Broad Institute Genomics Platform"/>
            <consortium name="The Broad Institute Genome Sequencing Center for Infectious Disease"/>
            <person name="Wu L."/>
            <person name="Ma J."/>
        </authorList>
    </citation>
    <scope>NUCLEOTIDE SEQUENCE [LARGE SCALE GENOMIC DNA]</scope>
    <source>
        <strain evidence="2">CCUG 55250</strain>
    </source>
</reference>
<dbReference type="SUPFAM" id="SSF50969">
    <property type="entry name" value="YVTN repeat-like/Quinoprotein amine dehydrogenase"/>
    <property type="match status" value="1"/>
</dbReference>
<dbReference type="Pfam" id="PF16819">
    <property type="entry name" value="DUF5074"/>
    <property type="match status" value="1"/>
</dbReference>
<proteinExistence type="predicted"/>
<dbReference type="EMBL" id="JBHSMA010000001">
    <property type="protein sequence ID" value="MFC5408269.1"/>
    <property type="molecule type" value="Genomic_DNA"/>
</dbReference>
<name>A0ABW0I4M3_9BACT</name>
<keyword evidence="2" id="KW-1185">Reference proteome</keyword>
<accession>A0ABW0I4M3</accession>
<dbReference type="PANTHER" id="PTHR47197:SF3">
    <property type="entry name" value="DIHYDRO-HEME D1 DEHYDROGENASE"/>
    <property type="match status" value="1"/>
</dbReference>
<gene>
    <name evidence="1" type="ORF">ACFPMF_03035</name>
</gene>
<evidence type="ECO:0000313" key="2">
    <source>
        <dbReference type="Proteomes" id="UP001596106"/>
    </source>
</evidence>
<dbReference type="InterPro" id="IPR051200">
    <property type="entry name" value="Host-pathogen_enzymatic-act"/>
</dbReference>
<organism evidence="1 2">
    <name type="scientific">Larkinella bovis</name>
    <dbReference type="NCBI Taxonomy" id="683041"/>
    <lineage>
        <taxon>Bacteria</taxon>
        <taxon>Pseudomonadati</taxon>
        <taxon>Bacteroidota</taxon>
        <taxon>Cytophagia</taxon>
        <taxon>Cytophagales</taxon>
        <taxon>Spirosomataceae</taxon>
        <taxon>Larkinella</taxon>
    </lineage>
</organism>
<protein>
    <submittedName>
        <fullName evidence="1">YncE family protein</fullName>
    </submittedName>
</protein>
<dbReference type="InterPro" id="IPR031815">
    <property type="entry name" value="DUF5074"/>
</dbReference>
<dbReference type="InterPro" id="IPR015943">
    <property type="entry name" value="WD40/YVTN_repeat-like_dom_sf"/>
</dbReference>